<sequence length="68" mass="6871">MTTPARSSRPLSPALVPPIDGRDERRAVRRTTVRAVVGAVLALAVLLGVVTAVVVQLAEGVLGSVGGA</sequence>
<organism evidence="3 4">
    <name type="scientific">Sediminihabitans luteus</name>
    <dbReference type="NCBI Taxonomy" id="1138585"/>
    <lineage>
        <taxon>Bacteria</taxon>
        <taxon>Bacillati</taxon>
        <taxon>Actinomycetota</taxon>
        <taxon>Actinomycetes</taxon>
        <taxon>Micrococcales</taxon>
        <taxon>Cellulomonadaceae</taxon>
        <taxon>Sediminihabitans</taxon>
    </lineage>
</organism>
<keyword evidence="2" id="KW-0812">Transmembrane</keyword>
<evidence type="ECO:0000313" key="4">
    <source>
        <dbReference type="Proteomes" id="UP000231693"/>
    </source>
</evidence>
<comment type="caution">
    <text evidence="3">The sequence shown here is derived from an EMBL/GenBank/DDBJ whole genome shotgun (WGS) entry which is preliminary data.</text>
</comment>
<evidence type="ECO:0000256" key="1">
    <source>
        <dbReference type="SAM" id="MobiDB-lite"/>
    </source>
</evidence>
<evidence type="ECO:0000313" key="3">
    <source>
        <dbReference type="EMBL" id="PJJ77350.1"/>
    </source>
</evidence>
<accession>A0A2M9CZM0</accession>
<evidence type="ECO:0000256" key="2">
    <source>
        <dbReference type="SAM" id="Phobius"/>
    </source>
</evidence>
<gene>
    <name evidence="3" type="ORF">CLV28_0569</name>
</gene>
<feature type="transmembrane region" description="Helical" evidence="2">
    <location>
        <begin position="35"/>
        <end position="58"/>
    </location>
</feature>
<keyword evidence="2" id="KW-1133">Transmembrane helix</keyword>
<feature type="compositionally biased region" description="Polar residues" evidence="1">
    <location>
        <begin position="1"/>
        <end position="10"/>
    </location>
</feature>
<keyword evidence="4" id="KW-1185">Reference proteome</keyword>
<name>A0A2M9CZM0_9CELL</name>
<proteinExistence type="predicted"/>
<feature type="region of interest" description="Disordered" evidence="1">
    <location>
        <begin position="1"/>
        <end position="23"/>
    </location>
</feature>
<protein>
    <submittedName>
        <fullName evidence="3">Uncharacterized protein</fullName>
    </submittedName>
</protein>
<dbReference type="RefSeq" id="WP_100421751.1">
    <property type="nucleotide sequence ID" value="NZ_BOOX01000004.1"/>
</dbReference>
<keyword evidence="2" id="KW-0472">Membrane</keyword>
<dbReference type="Proteomes" id="UP000231693">
    <property type="component" value="Unassembled WGS sequence"/>
</dbReference>
<reference evidence="3 4" key="1">
    <citation type="submission" date="2017-11" db="EMBL/GenBank/DDBJ databases">
        <title>Genomic Encyclopedia of Archaeal and Bacterial Type Strains, Phase II (KMG-II): From Individual Species to Whole Genera.</title>
        <authorList>
            <person name="Goeker M."/>
        </authorList>
    </citation>
    <scope>NUCLEOTIDE SEQUENCE [LARGE SCALE GENOMIC DNA]</scope>
    <source>
        <strain evidence="3 4">DSM 25478</strain>
    </source>
</reference>
<dbReference type="AlphaFoldDB" id="A0A2M9CZM0"/>
<dbReference type="EMBL" id="PGFE01000001">
    <property type="protein sequence ID" value="PJJ77350.1"/>
    <property type="molecule type" value="Genomic_DNA"/>
</dbReference>